<protein>
    <recommendedName>
        <fullName evidence="5 13">3-deoxy-D-manno-octulosonic acid transferase</fullName>
        <shortName evidence="13">Kdo transferase</shortName>
        <ecNumber evidence="4 13">2.4.99.12</ecNumber>
    </recommendedName>
    <alternativeName>
        <fullName evidence="9 13">Lipid IV(A) 3-deoxy-D-manno-octulosonic acid transferase</fullName>
    </alternativeName>
</protein>
<feature type="transmembrane region" description="Helical" evidence="13">
    <location>
        <begin position="6"/>
        <end position="23"/>
    </location>
</feature>
<gene>
    <name evidence="16" type="ORF">ABS30_04585</name>
</gene>
<feature type="domain" description="3-deoxy-D-manno-octulosonic-acid transferase N-terminal" evidence="15">
    <location>
        <begin position="34"/>
        <end position="213"/>
    </location>
</feature>
<dbReference type="InterPro" id="IPR038107">
    <property type="entry name" value="Glycos_transf_N_sf"/>
</dbReference>
<evidence type="ECO:0000259" key="14">
    <source>
        <dbReference type="Pfam" id="PF00534"/>
    </source>
</evidence>
<accession>A0A0R2WYA2</accession>
<evidence type="ECO:0000256" key="4">
    <source>
        <dbReference type="ARBA" id="ARBA00012621"/>
    </source>
</evidence>
<evidence type="ECO:0000256" key="1">
    <source>
        <dbReference type="ARBA" id="ARBA00004388"/>
    </source>
</evidence>
<evidence type="ECO:0000256" key="12">
    <source>
        <dbReference type="PIRSR" id="PIRSR639901-2"/>
    </source>
</evidence>
<evidence type="ECO:0000256" key="2">
    <source>
        <dbReference type="ARBA" id="ARBA00004713"/>
    </source>
</evidence>
<evidence type="ECO:0000256" key="5">
    <source>
        <dbReference type="ARBA" id="ARBA00019077"/>
    </source>
</evidence>
<dbReference type="GO" id="GO:0009244">
    <property type="term" value="P:lipopolysaccharide core region biosynthetic process"/>
    <property type="evidence" value="ECO:0007669"/>
    <property type="project" value="UniProtKB-UniRule"/>
</dbReference>
<dbReference type="InterPro" id="IPR001296">
    <property type="entry name" value="Glyco_trans_1"/>
</dbReference>
<dbReference type="Gene3D" id="3.40.50.11720">
    <property type="entry name" value="3-Deoxy-D-manno-octulosonic-acid transferase, N-terminal domain"/>
    <property type="match status" value="1"/>
</dbReference>
<evidence type="ECO:0000313" key="16">
    <source>
        <dbReference type="EMBL" id="KRP28885.1"/>
    </source>
</evidence>
<feature type="domain" description="Glycosyl transferase family 1" evidence="14">
    <location>
        <begin position="250"/>
        <end position="403"/>
    </location>
</feature>
<dbReference type="EC" id="2.4.99.12" evidence="4 13"/>
<evidence type="ECO:0000256" key="9">
    <source>
        <dbReference type="ARBA" id="ARBA00031445"/>
    </source>
</evidence>
<dbReference type="NCBIfam" id="NF004388">
    <property type="entry name" value="PRK05749.1-4"/>
    <property type="match status" value="1"/>
</dbReference>
<keyword evidence="13" id="KW-0472">Membrane</keyword>
<keyword evidence="13" id="KW-1133">Transmembrane helix</keyword>
<evidence type="ECO:0000313" key="17">
    <source>
        <dbReference type="Proteomes" id="UP000052138"/>
    </source>
</evidence>
<evidence type="ECO:0000256" key="8">
    <source>
        <dbReference type="ARBA" id="ARBA00022968"/>
    </source>
</evidence>
<proteinExistence type="inferred from homology"/>
<evidence type="ECO:0000256" key="3">
    <source>
        <dbReference type="ARBA" id="ARBA00006380"/>
    </source>
</evidence>
<dbReference type="AlphaFoldDB" id="A0A0R2WYA2"/>
<evidence type="ECO:0000256" key="7">
    <source>
        <dbReference type="ARBA" id="ARBA00022679"/>
    </source>
</evidence>
<dbReference type="PANTHER" id="PTHR42755">
    <property type="entry name" value="3-DEOXY-MANNO-OCTULOSONATE CYTIDYLYLTRANSFERASE"/>
    <property type="match status" value="1"/>
</dbReference>
<dbReference type="Pfam" id="PF00534">
    <property type="entry name" value="Glycos_transf_1"/>
    <property type="match status" value="1"/>
</dbReference>
<comment type="pathway">
    <text evidence="2 13">Bacterial outer membrane biogenesis; LPS core biosynthesis.</text>
</comment>
<keyword evidence="8" id="KW-0735">Signal-anchor</keyword>
<dbReference type="SUPFAM" id="SSF53756">
    <property type="entry name" value="UDP-Glycosyltransferase/glycogen phosphorylase"/>
    <property type="match status" value="1"/>
</dbReference>
<dbReference type="Gene3D" id="3.40.50.2000">
    <property type="entry name" value="Glycogen Phosphorylase B"/>
    <property type="match status" value="1"/>
</dbReference>
<feature type="active site" description="Proton acceptor" evidence="11">
    <location>
        <position position="64"/>
    </location>
</feature>
<dbReference type="FunFam" id="3.40.50.2000:FF:000032">
    <property type="entry name" value="3-deoxy-D-manno-octulosonic acid transferase"/>
    <property type="match status" value="1"/>
</dbReference>
<evidence type="ECO:0000259" key="15">
    <source>
        <dbReference type="Pfam" id="PF04413"/>
    </source>
</evidence>
<keyword evidence="13" id="KW-1003">Cell membrane</keyword>
<evidence type="ECO:0000256" key="6">
    <source>
        <dbReference type="ARBA" id="ARBA00022519"/>
    </source>
</evidence>
<keyword evidence="13" id="KW-0812">Transmembrane</keyword>
<comment type="subcellular location">
    <subcellularLocation>
        <location evidence="1">Cell inner membrane</location>
        <topology evidence="1">Single-pass membrane protein</topology>
        <orientation evidence="1">Cytoplasmic side</orientation>
    </subcellularLocation>
    <subcellularLocation>
        <location evidence="13">Cell membrane</location>
    </subcellularLocation>
</comment>
<evidence type="ECO:0000256" key="10">
    <source>
        <dbReference type="ARBA" id="ARBA00049183"/>
    </source>
</evidence>
<evidence type="ECO:0000256" key="13">
    <source>
        <dbReference type="RuleBase" id="RU365103"/>
    </source>
</evidence>
<dbReference type="FunFam" id="3.40.50.11720:FF:000001">
    <property type="entry name" value="3-deoxy-D-manno-octulosonic acid transferase"/>
    <property type="match status" value="1"/>
</dbReference>
<dbReference type="GO" id="GO:0009245">
    <property type="term" value="P:lipid A biosynthetic process"/>
    <property type="evidence" value="ECO:0007669"/>
    <property type="project" value="TreeGrafter"/>
</dbReference>
<feature type="site" description="Transition state stabilizer" evidence="12">
    <location>
        <position position="212"/>
    </location>
</feature>
<dbReference type="UniPathway" id="UPA00958"/>
<feature type="site" description="Transition state stabilizer" evidence="12">
    <location>
        <position position="134"/>
    </location>
</feature>
<name>A0A0R2WYA2_9GAMM</name>
<dbReference type="PANTHER" id="PTHR42755:SF1">
    <property type="entry name" value="3-DEOXY-D-MANNO-OCTULOSONIC ACID TRANSFERASE, MITOCHONDRIAL-RELATED"/>
    <property type="match status" value="1"/>
</dbReference>
<evidence type="ECO:0000256" key="11">
    <source>
        <dbReference type="PIRSR" id="PIRSR639901-1"/>
    </source>
</evidence>
<keyword evidence="7 13" id="KW-0808">Transferase</keyword>
<keyword evidence="13" id="KW-0448">Lipopolysaccharide biosynthesis</keyword>
<dbReference type="InterPro" id="IPR007507">
    <property type="entry name" value="Glycos_transf_N"/>
</dbReference>
<keyword evidence="6" id="KW-0997">Cell inner membrane</keyword>
<dbReference type="InterPro" id="IPR039901">
    <property type="entry name" value="Kdotransferase"/>
</dbReference>
<dbReference type="GO" id="GO:0043842">
    <property type="term" value="F:Kdo transferase activity"/>
    <property type="evidence" value="ECO:0007669"/>
    <property type="project" value="UniProtKB-EC"/>
</dbReference>
<dbReference type="Pfam" id="PF04413">
    <property type="entry name" value="Glycos_transf_N"/>
    <property type="match status" value="1"/>
</dbReference>
<sequence length="431" mass="47693">MPRVLYSLLFIVLTPLIFVRLLVRSVKAPAYRRRIAERFALQWRPAERDLSQPLLWIHAVSVGETVAAAPLVRELRHDYPDHQILITCMTPTGSARVESLFGDTVLHAYLPYDTAGAMKRFVKKFDPALLILMETELWPNLIHYCSKAEVPVVLANARLSARSARGYKRFGALTRPMLQQLELVAAQSQDDAERLICAGANADDVRVTGSLKFIVDVDKSAQLPAGVFDAIDDSNRVVIIASSTRDGEEEKVLTAFKRVLESHPNTVLLLVPRHPERFDAVATLVGRMGLRLGRRSKNDLLTEEMQVYLGDSMGEMMSYYRLASIAFVGGSLVNTGCQNVLEPAAFGIPVVTGPSQFNFATICRQLEAESALRTVANEKELADFLIDLIPDWARQAEMGRRGKALVEDNQDSLPALLSLLEPLLAAPSSDA</sequence>
<organism evidence="16 17">
    <name type="scientific">OM182 bacterium BACL3 MAG-120924-bin41</name>
    <dbReference type="NCBI Taxonomy" id="1655632"/>
    <lineage>
        <taxon>Bacteria</taxon>
        <taxon>Pseudomonadati</taxon>
        <taxon>Pseudomonadota</taxon>
        <taxon>Gammaproteobacteria</taxon>
        <taxon>OMG group</taxon>
        <taxon>OM182 clade</taxon>
    </lineage>
</organism>
<comment type="caution">
    <text evidence="16">The sequence shown here is derived from an EMBL/GenBank/DDBJ whole genome shotgun (WGS) entry which is preliminary data.</text>
</comment>
<dbReference type="EMBL" id="LIDJ01000106">
    <property type="protein sequence ID" value="KRP28885.1"/>
    <property type="molecule type" value="Genomic_DNA"/>
</dbReference>
<comment type="catalytic activity">
    <reaction evidence="10 13">
        <text>lipid IVA (E. coli) + CMP-3-deoxy-beta-D-manno-octulosonate = alpha-Kdo-(2-&gt;6)-lipid IVA (E. coli) + CMP + H(+)</text>
        <dbReference type="Rhea" id="RHEA:28066"/>
        <dbReference type="ChEBI" id="CHEBI:15378"/>
        <dbReference type="ChEBI" id="CHEBI:58603"/>
        <dbReference type="ChEBI" id="CHEBI:60364"/>
        <dbReference type="ChEBI" id="CHEBI:60377"/>
        <dbReference type="ChEBI" id="CHEBI:85987"/>
        <dbReference type="EC" id="2.4.99.12"/>
    </reaction>
</comment>
<comment type="similarity">
    <text evidence="3">Belongs to the glycosyltransferase group 1 family. Glycosyltransferase 30 subfamily.</text>
</comment>
<dbReference type="Proteomes" id="UP000052138">
    <property type="component" value="Unassembled WGS sequence"/>
</dbReference>
<comment type="function">
    <text evidence="13">Involved in lipopolysaccharide (LPS) biosynthesis. Catalyzes the transfer of 3-deoxy-D-manno-octulosonate (Kdo) residue(s) from CMP-Kdo to lipid IV(A), the tetraacyldisaccharide-1,4'-bisphosphate precursor of lipid A.</text>
</comment>
<reference evidence="16 17" key="1">
    <citation type="submission" date="2015-10" db="EMBL/GenBank/DDBJ databases">
        <title>Metagenome-Assembled Genomes uncover a global brackish microbiome.</title>
        <authorList>
            <person name="Hugerth L.W."/>
            <person name="Larsson J."/>
            <person name="Alneberg J."/>
            <person name="Lindh M.V."/>
            <person name="Legrand C."/>
            <person name="Pinhassi J."/>
            <person name="Andersson A.F."/>
        </authorList>
    </citation>
    <scope>NUCLEOTIDE SEQUENCE [LARGE SCALE GENOMIC DNA]</scope>
    <source>
        <strain evidence="16">BACL3 MAG-120924-bin41</strain>
    </source>
</reference>
<dbReference type="GO" id="GO:0005886">
    <property type="term" value="C:plasma membrane"/>
    <property type="evidence" value="ECO:0007669"/>
    <property type="project" value="UniProtKB-SubCell"/>
</dbReference>